<dbReference type="EMBL" id="KV020065">
    <property type="protein sequence ID" value="KZV15487.1"/>
    <property type="molecule type" value="Genomic_DNA"/>
</dbReference>
<dbReference type="Proteomes" id="UP000250235">
    <property type="component" value="Unassembled WGS sequence"/>
</dbReference>
<gene>
    <name evidence="1" type="ORF">F511_43072</name>
</gene>
<evidence type="ECO:0000313" key="1">
    <source>
        <dbReference type="EMBL" id="KZV15487.1"/>
    </source>
</evidence>
<organism evidence="1 2">
    <name type="scientific">Dorcoceras hygrometricum</name>
    <dbReference type="NCBI Taxonomy" id="472368"/>
    <lineage>
        <taxon>Eukaryota</taxon>
        <taxon>Viridiplantae</taxon>
        <taxon>Streptophyta</taxon>
        <taxon>Embryophyta</taxon>
        <taxon>Tracheophyta</taxon>
        <taxon>Spermatophyta</taxon>
        <taxon>Magnoliopsida</taxon>
        <taxon>eudicotyledons</taxon>
        <taxon>Gunneridae</taxon>
        <taxon>Pentapetalae</taxon>
        <taxon>asterids</taxon>
        <taxon>lamiids</taxon>
        <taxon>Lamiales</taxon>
        <taxon>Gesneriaceae</taxon>
        <taxon>Didymocarpoideae</taxon>
        <taxon>Trichosporeae</taxon>
        <taxon>Loxocarpinae</taxon>
        <taxon>Dorcoceras</taxon>
    </lineage>
</organism>
<proteinExistence type="predicted"/>
<accession>A0A2Z7A1Y0</accession>
<protein>
    <submittedName>
        <fullName evidence="1">Uncharacterized protein</fullName>
    </submittedName>
</protein>
<reference evidence="1 2" key="1">
    <citation type="journal article" date="2015" name="Proc. Natl. Acad. Sci. U.S.A.">
        <title>The resurrection genome of Boea hygrometrica: A blueprint for survival of dehydration.</title>
        <authorList>
            <person name="Xiao L."/>
            <person name="Yang G."/>
            <person name="Zhang L."/>
            <person name="Yang X."/>
            <person name="Zhao S."/>
            <person name="Ji Z."/>
            <person name="Zhou Q."/>
            <person name="Hu M."/>
            <person name="Wang Y."/>
            <person name="Chen M."/>
            <person name="Xu Y."/>
            <person name="Jin H."/>
            <person name="Xiao X."/>
            <person name="Hu G."/>
            <person name="Bao F."/>
            <person name="Hu Y."/>
            <person name="Wan P."/>
            <person name="Li L."/>
            <person name="Deng X."/>
            <person name="Kuang T."/>
            <person name="Xiang C."/>
            <person name="Zhu J.K."/>
            <person name="Oliver M.J."/>
            <person name="He Y."/>
        </authorList>
    </citation>
    <scope>NUCLEOTIDE SEQUENCE [LARGE SCALE GENOMIC DNA]</scope>
    <source>
        <strain evidence="2">cv. XS01</strain>
    </source>
</reference>
<keyword evidence="2" id="KW-1185">Reference proteome</keyword>
<evidence type="ECO:0000313" key="2">
    <source>
        <dbReference type="Proteomes" id="UP000250235"/>
    </source>
</evidence>
<sequence length="154" mass="17020">MTSAFLLKEAVISKDDVSNISRQLSGISDDDVSRISNHDVSISLKEAVISKDDVSNISRQLSGISDDDVSSDVITISSWIRRSAKENLLTDVKNKGKVECFQSQATVHPVVSYSTSSRKLQYIQSQATVYPVASYSEIKREPAIAHRELTRRSS</sequence>
<dbReference type="AlphaFoldDB" id="A0A2Z7A1Y0"/>
<name>A0A2Z7A1Y0_9LAMI</name>